<dbReference type="Pfam" id="PF22924">
    <property type="entry name" value="ACOX_C_alpha1"/>
    <property type="match status" value="1"/>
</dbReference>
<organism evidence="15 16">
    <name type="scientific">Corynebacterium doosanense CAU 212 = DSM 45436</name>
    <dbReference type="NCBI Taxonomy" id="558173"/>
    <lineage>
        <taxon>Bacteria</taxon>
        <taxon>Bacillati</taxon>
        <taxon>Actinomycetota</taxon>
        <taxon>Actinomycetes</taxon>
        <taxon>Mycobacteriales</taxon>
        <taxon>Corynebacteriaceae</taxon>
        <taxon>Corynebacterium</taxon>
    </lineage>
</organism>
<dbReference type="InterPro" id="IPR001647">
    <property type="entry name" value="HTH_TetR"/>
</dbReference>
<dbReference type="Pfam" id="PF00440">
    <property type="entry name" value="TetR_N"/>
    <property type="match status" value="1"/>
</dbReference>
<dbReference type="eggNOG" id="COG1960">
    <property type="taxonomic scope" value="Bacteria"/>
</dbReference>
<evidence type="ECO:0000256" key="6">
    <source>
        <dbReference type="ARBA" id="ARBA00022827"/>
    </source>
</evidence>
<dbReference type="OrthoDB" id="1144545at2"/>
<comment type="similarity">
    <text evidence="3">Belongs to the acyl-CoA oxidase family.</text>
</comment>
<dbReference type="GO" id="GO:0005504">
    <property type="term" value="F:fatty acid binding"/>
    <property type="evidence" value="ECO:0007669"/>
    <property type="project" value="TreeGrafter"/>
</dbReference>
<dbReference type="GO" id="GO:0003677">
    <property type="term" value="F:DNA binding"/>
    <property type="evidence" value="ECO:0007669"/>
    <property type="project" value="UniProtKB-UniRule"/>
</dbReference>
<dbReference type="eggNOG" id="COG1309">
    <property type="taxonomic scope" value="Bacteria"/>
</dbReference>
<dbReference type="InterPro" id="IPR037069">
    <property type="entry name" value="AcylCoA_DH/ox_N_sf"/>
</dbReference>
<evidence type="ECO:0000256" key="3">
    <source>
        <dbReference type="ARBA" id="ARBA00006288"/>
    </source>
</evidence>
<dbReference type="Proteomes" id="UP000029914">
    <property type="component" value="Chromosome"/>
</dbReference>
<comment type="subcellular location">
    <subcellularLocation>
        <location evidence="2">Peroxisome</location>
    </subcellularLocation>
</comment>
<evidence type="ECO:0000256" key="5">
    <source>
        <dbReference type="ARBA" id="ARBA00022630"/>
    </source>
</evidence>
<dbReference type="Gene3D" id="2.40.110.10">
    <property type="entry name" value="Butyryl-CoA Dehydrogenase, subunit A, domain 2"/>
    <property type="match status" value="1"/>
</dbReference>
<dbReference type="FunFam" id="1.20.140.10:FF:000010">
    <property type="entry name" value="Acyl-coenzyme A oxidase"/>
    <property type="match status" value="1"/>
</dbReference>
<dbReference type="FunFam" id="2.40.110.10:FF:000005">
    <property type="entry name" value="Acyl-coenzyme A oxidase"/>
    <property type="match status" value="1"/>
</dbReference>
<dbReference type="Gene3D" id="1.10.357.10">
    <property type="entry name" value="Tetracycline Repressor, domain 2"/>
    <property type="match status" value="1"/>
</dbReference>
<dbReference type="InterPro" id="IPR013786">
    <property type="entry name" value="AcylCoA_DH/ox_N"/>
</dbReference>
<evidence type="ECO:0000256" key="1">
    <source>
        <dbReference type="ARBA" id="ARBA00001974"/>
    </source>
</evidence>
<dbReference type="HOGENOM" id="CLU_014629_4_0_11"/>
<dbReference type="PANTHER" id="PTHR10909">
    <property type="entry name" value="ELECTRON TRANSPORT OXIDOREDUCTASE"/>
    <property type="match status" value="1"/>
</dbReference>
<protein>
    <recommendedName>
        <fullName evidence="4">acyl-CoA oxidase</fullName>
        <ecNumber evidence="4">1.3.3.6</ecNumber>
    </recommendedName>
</protein>
<dbReference type="InterPro" id="IPR055060">
    <property type="entry name" value="ACOX_C_alpha1"/>
</dbReference>
<evidence type="ECO:0000256" key="8">
    <source>
        <dbReference type="ARBA" id="ARBA00023002"/>
    </source>
</evidence>
<dbReference type="FunFam" id="1.20.140.10:FF:000007">
    <property type="entry name" value="Acyl-coenzyme A oxidase"/>
    <property type="match status" value="1"/>
</dbReference>
<keyword evidence="16" id="KW-1185">Reference proteome</keyword>
<dbReference type="InterPro" id="IPR009100">
    <property type="entry name" value="AcylCoA_DH/oxidase_NM_dom_sf"/>
</dbReference>
<comment type="cofactor">
    <cofactor evidence="1">
        <name>FAD</name>
        <dbReference type="ChEBI" id="CHEBI:57692"/>
    </cofactor>
</comment>
<dbReference type="InterPro" id="IPR046373">
    <property type="entry name" value="Acyl-CoA_Oxase/DH_mid-dom_sf"/>
</dbReference>
<evidence type="ECO:0000256" key="12">
    <source>
        <dbReference type="PROSITE-ProRule" id="PRU00335"/>
    </source>
</evidence>
<dbReference type="InterPro" id="IPR045823">
    <property type="entry name" value="TetR_C_32"/>
</dbReference>
<dbReference type="GO" id="GO:0033540">
    <property type="term" value="P:fatty acid beta-oxidation using acyl-CoA oxidase"/>
    <property type="evidence" value="ECO:0007669"/>
    <property type="project" value="TreeGrafter"/>
</dbReference>
<reference evidence="15 16" key="1">
    <citation type="submission" date="2013-09" db="EMBL/GenBank/DDBJ databases">
        <title>Complete genome sequence of Corynebacterium doosanense CAU 212(T) (=DSM 45436(T)), isolated from activated sludge.</title>
        <authorList>
            <person name="Schaffert L."/>
            <person name="Albersmeier A."/>
            <person name="Kalinowski J."/>
            <person name="Ruckert C."/>
        </authorList>
    </citation>
    <scope>NUCLEOTIDE SEQUENCE [LARGE SCALE GENOMIC DNA]</scope>
    <source>
        <strain evidence="15 16">CAU 212</strain>
    </source>
</reference>
<keyword evidence="5" id="KW-0285">Flavoprotein</keyword>
<evidence type="ECO:0000256" key="2">
    <source>
        <dbReference type="ARBA" id="ARBA00004275"/>
    </source>
</evidence>
<dbReference type="PANTHER" id="PTHR10909:SF352">
    <property type="entry name" value="ACYL-COENZYME A OXIDASE-LIKE PROTEIN"/>
    <property type="match status" value="1"/>
</dbReference>
<feature type="domain" description="HTH tetR-type" evidence="14">
    <location>
        <begin position="19"/>
        <end position="78"/>
    </location>
</feature>
<evidence type="ECO:0000256" key="13">
    <source>
        <dbReference type="SAM" id="MobiDB-lite"/>
    </source>
</evidence>
<dbReference type="AlphaFoldDB" id="A0A097IH15"/>
<dbReference type="GO" id="GO:0003997">
    <property type="term" value="F:acyl-CoA oxidase activity"/>
    <property type="evidence" value="ECO:0007669"/>
    <property type="project" value="UniProtKB-EC"/>
</dbReference>
<keyword evidence="7" id="KW-0276">Fatty acid metabolism</keyword>
<dbReference type="Pfam" id="PF01756">
    <property type="entry name" value="ACOX"/>
    <property type="match status" value="1"/>
</dbReference>
<feature type="region of interest" description="Disordered" evidence="13">
    <location>
        <begin position="1"/>
        <end position="23"/>
    </location>
</feature>
<proteinExistence type="inferred from homology"/>
<sequence>MKSKETADGRSTRWAEHRRNKKRELSSAALRAIRQRGPQVGMGEIAEVAGTSKTVYYRHFSDRAGLWSAVVERSVDFIYDELPLSRIDRLTVPELIAELADSYLTLVEKDPEIYEFVTTRPGTPSPAEYTDPEITLTARIAGKLAETLDLQGMGERSEIWAHAIVGATWAIANRWMITGRTKPKDEVVAQIRDLFAPGLSLHHHPPIDLSKEHPMTTTTPVATTNPVVGNSDNLSPLGRDLRKALDGKHHELKQTLRDNMTADMIVRPFDQSVDEARDWVLESIGKLIEHGFSKVGMPAEYGGTHSLSESIAAFEILAMGDLSLTIKSGVQQGLFGGAVLNLGDDAQKKEWLSKIISAELLGCYGMTELGRGSDVQHLETTITYIPETDEFEIHTPDDDARKAYIGNAARDGQKAAVFGQLIVNGENHGVHCVIADVRDENGDPAPGVTIGDHGRKGGLLGVDNGTLAFDHVRVPRFNLLNRYGKVDENGVYTSPIERRGQRFSTMLSTLVRGRISVGGAGGSATRRGLTIAVKHALARTQFTDTTGKPVTIMNYQTHQAKLVPEVARAYAFGFAQNELIDHFQQVQDGAEEKVVRELEGHAAGMKAVQTRWANDTLQVCREACGGYGYMAENGLTTLTADADVFATFEGDNTVLLMLTGRGLLAGFKSSWAELDMLDTARKSAALVGTRIIERTTARPTIERLVSIANRKSGADILRARGWHVEMLEYREKRMVESLGLRMREVLKVEKEKEFDAFNSCQNHMIAASLAHMDRIILEAFVEGISNTPEGEARDTLIKLCDLYALATIAEHRAWFLEHGAIDGGRSREITQAVERISAELTENIEPIVEGLGVPEAWLNSKIAAEGK</sequence>
<dbReference type="Gene3D" id="1.20.140.10">
    <property type="entry name" value="Butyryl-CoA Dehydrogenase, subunit A, domain 3"/>
    <property type="match status" value="2"/>
</dbReference>
<dbReference type="InterPro" id="IPR012258">
    <property type="entry name" value="Acyl-CoA_oxidase"/>
</dbReference>
<dbReference type="InterPro" id="IPR009057">
    <property type="entry name" value="Homeodomain-like_sf"/>
</dbReference>
<dbReference type="GO" id="GO:0071949">
    <property type="term" value="F:FAD binding"/>
    <property type="evidence" value="ECO:0007669"/>
    <property type="project" value="InterPro"/>
</dbReference>
<dbReference type="RefSeq" id="WP_081610300.1">
    <property type="nucleotide sequence ID" value="NZ_AQUX01000001.1"/>
</dbReference>
<gene>
    <name evidence="15" type="ORF">CDOO_09020</name>
</gene>
<dbReference type="STRING" id="558173.CDOO_09020"/>
<evidence type="ECO:0000313" key="15">
    <source>
        <dbReference type="EMBL" id="AIT61387.1"/>
    </source>
</evidence>
<feature type="DNA-binding region" description="H-T-H motif" evidence="12">
    <location>
        <begin position="41"/>
        <end position="60"/>
    </location>
</feature>
<evidence type="ECO:0000256" key="11">
    <source>
        <dbReference type="ARBA" id="ARBA00023140"/>
    </source>
</evidence>
<dbReference type="Pfam" id="PF19344">
    <property type="entry name" value="TetR_C_32"/>
    <property type="match status" value="1"/>
</dbReference>
<evidence type="ECO:0000259" key="14">
    <source>
        <dbReference type="PROSITE" id="PS50977"/>
    </source>
</evidence>
<dbReference type="InterPro" id="IPR002655">
    <property type="entry name" value="Acyl-CoA_oxidase_C"/>
</dbReference>
<dbReference type="SUPFAM" id="SSF56645">
    <property type="entry name" value="Acyl-CoA dehydrogenase NM domain-like"/>
    <property type="match status" value="1"/>
</dbReference>
<dbReference type="SUPFAM" id="SSF46689">
    <property type="entry name" value="Homeodomain-like"/>
    <property type="match status" value="1"/>
</dbReference>
<keyword evidence="6" id="KW-0274">FAD</keyword>
<dbReference type="EC" id="1.3.3.6" evidence="4"/>
<dbReference type="Pfam" id="PF02771">
    <property type="entry name" value="Acyl-CoA_dh_N"/>
    <property type="match status" value="1"/>
</dbReference>
<evidence type="ECO:0000313" key="16">
    <source>
        <dbReference type="Proteomes" id="UP000029914"/>
    </source>
</evidence>
<evidence type="ECO:0000256" key="9">
    <source>
        <dbReference type="ARBA" id="ARBA00023098"/>
    </source>
</evidence>
<keyword evidence="11" id="KW-0576">Peroxisome</keyword>
<keyword evidence="8" id="KW-0560">Oxidoreductase</keyword>
<accession>A0A097IH15</accession>
<dbReference type="Gene3D" id="1.10.540.10">
    <property type="entry name" value="Acyl-CoA dehydrogenase/oxidase, N-terminal domain"/>
    <property type="match status" value="1"/>
</dbReference>
<dbReference type="PROSITE" id="PS50977">
    <property type="entry name" value="HTH_TETR_2"/>
    <property type="match status" value="1"/>
</dbReference>
<dbReference type="SUPFAM" id="SSF47203">
    <property type="entry name" value="Acyl-CoA dehydrogenase C-terminal domain-like"/>
    <property type="match status" value="2"/>
</dbReference>
<evidence type="ECO:0000256" key="4">
    <source>
        <dbReference type="ARBA" id="ARBA00012870"/>
    </source>
</evidence>
<keyword evidence="9" id="KW-0443">Lipid metabolism</keyword>
<feature type="compositionally biased region" description="Basic and acidic residues" evidence="13">
    <location>
        <begin position="1"/>
        <end position="17"/>
    </location>
</feature>
<evidence type="ECO:0000256" key="10">
    <source>
        <dbReference type="ARBA" id="ARBA00023125"/>
    </source>
</evidence>
<evidence type="ECO:0000256" key="7">
    <source>
        <dbReference type="ARBA" id="ARBA00022832"/>
    </source>
</evidence>
<dbReference type="GO" id="GO:0055088">
    <property type="term" value="P:lipid homeostasis"/>
    <property type="evidence" value="ECO:0007669"/>
    <property type="project" value="TreeGrafter"/>
</dbReference>
<keyword evidence="10 12" id="KW-0238">DNA-binding</keyword>
<name>A0A097IH15_9CORY</name>
<dbReference type="EMBL" id="CP006764">
    <property type="protein sequence ID" value="AIT61387.1"/>
    <property type="molecule type" value="Genomic_DNA"/>
</dbReference>
<dbReference type="KEGG" id="cdo:CDOO_09020"/>
<dbReference type="InterPro" id="IPR036250">
    <property type="entry name" value="AcylCo_DH-like_C"/>
</dbReference>